<evidence type="ECO:0000313" key="3">
    <source>
        <dbReference type="Proteomes" id="UP001472677"/>
    </source>
</evidence>
<reference evidence="2 3" key="1">
    <citation type="journal article" date="2024" name="G3 (Bethesda)">
        <title>Genome assembly of Hibiscus sabdariffa L. provides insights into metabolisms of medicinal natural products.</title>
        <authorList>
            <person name="Kim T."/>
        </authorList>
    </citation>
    <scope>NUCLEOTIDE SEQUENCE [LARGE SCALE GENOMIC DNA]</scope>
    <source>
        <strain evidence="2">TK-2024</strain>
        <tissue evidence="2">Old leaves</tissue>
    </source>
</reference>
<sequence>MGVVVYKGVERGSGKGGVTNGRAEQSRECEVGGKRERATRKARVLILEAELGFQFGSKRLQLSAEVA</sequence>
<proteinExistence type="predicted"/>
<evidence type="ECO:0000313" key="2">
    <source>
        <dbReference type="EMBL" id="KAK8595910.1"/>
    </source>
</evidence>
<name>A0ABR2G6L5_9ROSI</name>
<accession>A0ABR2G6L5</accession>
<dbReference type="EMBL" id="JBBPBM010000002">
    <property type="protein sequence ID" value="KAK8595910.1"/>
    <property type="molecule type" value="Genomic_DNA"/>
</dbReference>
<gene>
    <name evidence="2" type="ORF">V6N12_064417</name>
</gene>
<feature type="compositionally biased region" description="Basic and acidic residues" evidence="1">
    <location>
        <begin position="24"/>
        <end position="35"/>
    </location>
</feature>
<protein>
    <submittedName>
        <fullName evidence="2">Uncharacterized protein</fullName>
    </submittedName>
</protein>
<organism evidence="2 3">
    <name type="scientific">Hibiscus sabdariffa</name>
    <name type="common">roselle</name>
    <dbReference type="NCBI Taxonomy" id="183260"/>
    <lineage>
        <taxon>Eukaryota</taxon>
        <taxon>Viridiplantae</taxon>
        <taxon>Streptophyta</taxon>
        <taxon>Embryophyta</taxon>
        <taxon>Tracheophyta</taxon>
        <taxon>Spermatophyta</taxon>
        <taxon>Magnoliopsida</taxon>
        <taxon>eudicotyledons</taxon>
        <taxon>Gunneridae</taxon>
        <taxon>Pentapetalae</taxon>
        <taxon>rosids</taxon>
        <taxon>malvids</taxon>
        <taxon>Malvales</taxon>
        <taxon>Malvaceae</taxon>
        <taxon>Malvoideae</taxon>
        <taxon>Hibiscus</taxon>
    </lineage>
</organism>
<dbReference type="Proteomes" id="UP001472677">
    <property type="component" value="Unassembled WGS sequence"/>
</dbReference>
<evidence type="ECO:0000256" key="1">
    <source>
        <dbReference type="SAM" id="MobiDB-lite"/>
    </source>
</evidence>
<keyword evidence="3" id="KW-1185">Reference proteome</keyword>
<feature type="region of interest" description="Disordered" evidence="1">
    <location>
        <begin position="13"/>
        <end position="35"/>
    </location>
</feature>
<comment type="caution">
    <text evidence="2">The sequence shown here is derived from an EMBL/GenBank/DDBJ whole genome shotgun (WGS) entry which is preliminary data.</text>
</comment>